<keyword evidence="5" id="KW-0804">Transcription</keyword>
<evidence type="ECO:0000256" key="4">
    <source>
        <dbReference type="ARBA" id="ARBA00023125"/>
    </source>
</evidence>
<sequence length="207" mass="22909">MLLSAVPSNPALAAFADGMDADERLERSAASAAMDRYADGDTAAFPVVYDALAARLLRYLSRLERDPTAAEDLLQQTFLRMHRARASFRRGSDVEPWAFSIARRLFLDARKRERRRPLSWLVPEPGLEADAEAILMARQVGETMDATLASLPPLQREAFLLIREDGLTGAEAAATLGVSLAAVKLRAQRAYDQLRVALREDKREGGR</sequence>
<dbReference type="GO" id="GO:0016987">
    <property type="term" value="F:sigma factor activity"/>
    <property type="evidence" value="ECO:0007669"/>
    <property type="project" value="UniProtKB-KW"/>
</dbReference>
<organism evidence="8 9">
    <name type="scientific">Sorangium cellulosum</name>
    <name type="common">Polyangium cellulosum</name>
    <dbReference type="NCBI Taxonomy" id="56"/>
    <lineage>
        <taxon>Bacteria</taxon>
        <taxon>Pseudomonadati</taxon>
        <taxon>Myxococcota</taxon>
        <taxon>Polyangia</taxon>
        <taxon>Polyangiales</taxon>
        <taxon>Polyangiaceae</taxon>
        <taxon>Sorangium</taxon>
    </lineage>
</organism>
<dbReference type="InterPro" id="IPR014284">
    <property type="entry name" value="RNA_pol_sigma-70_dom"/>
</dbReference>
<dbReference type="InterPro" id="IPR036388">
    <property type="entry name" value="WH-like_DNA-bd_sf"/>
</dbReference>
<feature type="domain" description="RNA polymerase sigma factor 70 region 4 type 2" evidence="7">
    <location>
        <begin position="144"/>
        <end position="194"/>
    </location>
</feature>
<dbReference type="Gene3D" id="1.10.1740.10">
    <property type="match status" value="1"/>
</dbReference>
<dbReference type="Pfam" id="PF04542">
    <property type="entry name" value="Sigma70_r2"/>
    <property type="match status" value="1"/>
</dbReference>
<dbReference type="Pfam" id="PF08281">
    <property type="entry name" value="Sigma70_r4_2"/>
    <property type="match status" value="1"/>
</dbReference>
<dbReference type="AlphaFoldDB" id="A0A150RYP7"/>
<keyword evidence="4" id="KW-0238">DNA-binding</keyword>
<evidence type="ECO:0000313" key="8">
    <source>
        <dbReference type="EMBL" id="KYF85374.1"/>
    </source>
</evidence>
<evidence type="ECO:0000259" key="6">
    <source>
        <dbReference type="Pfam" id="PF04542"/>
    </source>
</evidence>
<evidence type="ECO:0008006" key="10">
    <source>
        <dbReference type="Google" id="ProtNLM"/>
    </source>
</evidence>
<dbReference type="SUPFAM" id="SSF88659">
    <property type="entry name" value="Sigma3 and sigma4 domains of RNA polymerase sigma factors"/>
    <property type="match status" value="1"/>
</dbReference>
<reference evidence="8 9" key="1">
    <citation type="submission" date="2014-02" db="EMBL/GenBank/DDBJ databases">
        <title>The small core and large imbalanced accessory genome model reveals a collaborative survival strategy of Sorangium cellulosum strains in nature.</title>
        <authorList>
            <person name="Han K."/>
            <person name="Peng R."/>
            <person name="Blom J."/>
            <person name="Li Y.-Z."/>
        </authorList>
    </citation>
    <scope>NUCLEOTIDE SEQUENCE [LARGE SCALE GENOMIC DNA]</scope>
    <source>
        <strain evidence="8 9">So0011-07</strain>
    </source>
</reference>
<evidence type="ECO:0000256" key="1">
    <source>
        <dbReference type="ARBA" id="ARBA00010641"/>
    </source>
</evidence>
<dbReference type="NCBIfam" id="TIGR02937">
    <property type="entry name" value="sigma70-ECF"/>
    <property type="match status" value="1"/>
</dbReference>
<dbReference type="InterPro" id="IPR007627">
    <property type="entry name" value="RNA_pol_sigma70_r2"/>
</dbReference>
<keyword evidence="2" id="KW-0805">Transcription regulation</keyword>
<dbReference type="SUPFAM" id="SSF88946">
    <property type="entry name" value="Sigma2 domain of RNA polymerase sigma factors"/>
    <property type="match status" value="1"/>
</dbReference>
<dbReference type="GO" id="GO:0006352">
    <property type="term" value="P:DNA-templated transcription initiation"/>
    <property type="evidence" value="ECO:0007669"/>
    <property type="project" value="InterPro"/>
</dbReference>
<dbReference type="PANTHER" id="PTHR43133">
    <property type="entry name" value="RNA POLYMERASE ECF-TYPE SIGMA FACTO"/>
    <property type="match status" value="1"/>
</dbReference>
<dbReference type="InterPro" id="IPR013249">
    <property type="entry name" value="RNA_pol_sigma70_r4_t2"/>
</dbReference>
<dbReference type="EMBL" id="JEMB01001727">
    <property type="protein sequence ID" value="KYF85374.1"/>
    <property type="molecule type" value="Genomic_DNA"/>
</dbReference>
<dbReference type="InterPro" id="IPR013325">
    <property type="entry name" value="RNA_pol_sigma_r2"/>
</dbReference>
<evidence type="ECO:0000256" key="3">
    <source>
        <dbReference type="ARBA" id="ARBA00023082"/>
    </source>
</evidence>
<name>A0A150RYP7_SORCE</name>
<comment type="caution">
    <text evidence="8">The sequence shown here is derived from an EMBL/GenBank/DDBJ whole genome shotgun (WGS) entry which is preliminary data.</text>
</comment>
<dbReference type="PANTHER" id="PTHR43133:SF8">
    <property type="entry name" value="RNA POLYMERASE SIGMA FACTOR HI_1459-RELATED"/>
    <property type="match status" value="1"/>
</dbReference>
<dbReference type="GO" id="GO:0003677">
    <property type="term" value="F:DNA binding"/>
    <property type="evidence" value="ECO:0007669"/>
    <property type="project" value="UniProtKB-KW"/>
</dbReference>
<proteinExistence type="inferred from homology"/>
<gene>
    <name evidence="8" type="ORF">BE17_49285</name>
</gene>
<dbReference type="Proteomes" id="UP000075635">
    <property type="component" value="Unassembled WGS sequence"/>
</dbReference>
<protein>
    <recommendedName>
        <fullName evidence="10">RNA polymerase subunit sigma</fullName>
    </recommendedName>
</protein>
<keyword evidence="3" id="KW-0731">Sigma factor</keyword>
<evidence type="ECO:0000313" key="9">
    <source>
        <dbReference type="Proteomes" id="UP000075635"/>
    </source>
</evidence>
<accession>A0A150RYP7</accession>
<feature type="domain" description="RNA polymerase sigma-70 region 2" evidence="6">
    <location>
        <begin position="49"/>
        <end position="116"/>
    </location>
</feature>
<evidence type="ECO:0000256" key="2">
    <source>
        <dbReference type="ARBA" id="ARBA00023015"/>
    </source>
</evidence>
<comment type="similarity">
    <text evidence="1">Belongs to the sigma-70 factor family. ECF subfamily.</text>
</comment>
<dbReference type="InterPro" id="IPR039425">
    <property type="entry name" value="RNA_pol_sigma-70-like"/>
</dbReference>
<dbReference type="Gene3D" id="1.10.10.10">
    <property type="entry name" value="Winged helix-like DNA-binding domain superfamily/Winged helix DNA-binding domain"/>
    <property type="match status" value="1"/>
</dbReference>
<evidence type="ECO:0000259" key="7">
    <source>
        <dbReference type="Pfam" id="PF08281"/>
    </source>
</evidence>
<evidence type="ECO:0000256" key="5">
    <source>
        <dbReference type="ARBA" id="ARBA00023163"/>
    </source>
</evidence>
<dbReference type="InterPro" id="IPR013324">
    <property type="entry name" value="RNA_pol_sigma_r3/r4-like"/>
</dbReference>